<dbReference type="AlphaFoldDB" id="A0A0K1E8B2"/>
<name>A0A0K1E8B2_CHOCO</name>
<dbReference type="Proteomes" id="UP000067626">
    <property type="component" value="Chromosome"/>
</dbReference>
<accession>A0A0K1E8B2</accession>
<reference evidence="1 2" key="1">
    <citation type="submission" date="2015-07" db="EMBL/GenBank/DDBJ databases">
        <title>Genome analysis of myxobacterium Chondromyces crocatus Cm c5 reveals a high potential for natural compound synthesis and the genetic basis for the loss of fruiting body formation.</title>
        <authorList>
            <person name="Zaburannyi N."/>
            <person name="Bunk B."/>
            <person name="Maier J."/>
            <person name="Overmann J."/>
            <person name="Mueller R."/>
        </authorList>
    </citation>
    <scope>NUCLEOTIDE SEQUENCE [LARGE SCALE GENOMIC DNA]</scope>
    <source>
        <strain evidence="1 2">Cm c5</strain>
    </source>
</reference>
<dbReference type="EMBL" id="CP012159">
    <property type="protein sequence ID" value="AKT37090.1"/>
    <property type="molecule type" value="Genomic_DNA"/>
</dbReference>
<dbReference type="KEGG" id="ccro:CMC5_012160"/>
<sequence length="312" mass="35787">MVPRPFMGQADLFAKRTFTEETEQITGGAITWQESPELRLGKMQSDGLLFVHQTELLTHLPAPWPEARRHEEILTELKLAAETLDRRAVERALLRRQMRQVQRVEQENPSWLGHEPLWLIAPYLPEWLGRAYVPARLGPGCYRVDPFGTDFLWIAANELPLQDELVPFLIARSGEALDEFGRWVVRRRPREWVLAMLKYLAMSTSVREELLLDLARPEEDPELSARQRHIVEVLLATNSELREQLLAQSATRGCVEGRQQEARAALRCVLTSRKIPLEVTDEARIDACSDLEALRRWLEQALTASSAREALS</sequence>
<protein>
    <submittedName>
        <fullName evidence="1">Uncharacterized protein</fullName>
    </submittedName>
</protein>
<evidence type="ECO:0000313" key="1">
    <source>
        <dbReference type="EMBL" id="AKT37090.1"/>
    </source>
</evidence>
<organism evidence="1 2">
    <name type="scientific">Chondromyces crocatus</name>
    <dbReference type="NCBI Taxonomy" id="52"/>
    <lineage>
        <taxon>Bacteria</taxon>
        <taxon>Pseudomonadati</taxon>
        <taxon>Myxococcota</taxon>
        <taxon>Polyangia</taxon>
        <taxon>Polyangiales</taxon>
        <taxon>Polyangiaceae</taxon>
        <taxon>Chondromyces</taxon>
    </lineage>
</organism>
<dbReference type="RefSeq" id="WP_245678321.1">
    <property type="nucleotide sequence ID" value="NZ_CP012159.1"/>
</dbReference>
<proteinExistence type="predicted"/>
<keyword evidence="2" id="KW-1185">Reference proteome</keyword>
<evidence type="ECO:0000313" key="2">
    <source>
        <dbReference type="Proteomes" id="UP000067626"/>
    </source>
</evidence>
<gene>
    <name evidence="1" type="ORF">CMC5_012160</name>
</gene>